<dbReference type="STRING" id="74557.A0A1V9YRL6"/>
<protein>
    <recommendedName>
        <fullName evidence="1">Protein kinase domain-containing protein</fullName>
    </recommendedName>
</protein>
<dbReference type="EMBL" id="JNBS01003249">
    <property type="protein sequence ID" value="OQR88418.1"/>
    <property type="molecule type" value="Genomic_DNA"/>
</dbReference>
<name>A0A1V9YRL6_9STRA</name>
<keyword evidence="3" id="KW-1185">Reference proteome</keyword>
<accession>A0A1V9YRL6</accession>
<feature type="domain" description="Protein kinase" evidence="1">
    <location>
        <begin position="1"/>
        <end position="153"/>
    </location>
</feature>
<gene>
    <name evidence="2" type="ORF">THRCLA_22870</name>
</gene>
<dbReference type="OrthoDB" id="4062651at2759"/>
<dbReference type="InterPro" id="IPR011009">
    <property type="entry name" value="Kinase-like_dom_sf"/>
</dbReference>
<dbReference type="PANTHER" id="PTHR44329:SF214">
    <property type="entry name" value="PROTEIN KINASE DOMAIN-CONTAINING PROTEIN"/>
    <property type="match status" value="1"/>
</dbReference>
<dbReference type="Pfam" id="PF07714">
    <property type="entry name" value="PK_Tyr_Ser-Thr"/>
    <property type="match status" value="1"/>
</dbReference>
<dbReference type="Gene3D" id="1.10.510.10">
    <property type="entry name" value="Transferase(Phosphotransferase) domain 1"/>
    <property type="match status" value="1"/>
</dbReference>
<evidence type="ECO:0000313" key="2">
    <source>
        <dbReference type="EMBL" id="OQR88418.1"/>
    </source>
</evidence>
<organism evidence="2 3">
    <name type="scientific">Thraustotheca clavata</name>
    <dbReference type="NCBI Taxonomy" id="74557"/>
    <lineage>
        <taxon>Eukaryota</taxon>
        <taxon>Sar</taxon>
        <taxon>Stramenopiles</taxon>
        <taxon>Oomycota</taxon>
        <taxon>Saprolegniomycetes</taxon>
        <taxon>Saprolegniales</taxon>
        <taxon>Achlyaceae</taxon>
        <taxon>Thraustotheca</taxon>
    </lineage>
</organism>
<dbReference type="InterPro" id="IPR001245">
    <property type="entry name" value="Ser-Thr/Tyr_kinase_cat_dom"/>
</dbReference>
<dbReference type="SUPFAM" id="SSF56112">
    <property type="entry name" value="Protein kinase-like (PK-like)"/>
    <property type="match status" value="1"/>
</dbReference>
<dbReference type="GO" id="GO:0004674">
    <property type="term" value="F:protein serine/threonine kinase activity"/>
    <property type="evidence" value="ECO:0007669"/>
    <property type="project" value="TreeGrafter"/>
</dbReference>
<dbReference type="Proteomes" id="UP000243217">
    <property type="component" value="Unassembled WGS sequence"/>
</dbReference>
<reference evidence="2 3" key="1">
    <citation type="journal article" date="2014" name="Genome Biol. Evol.">
        <title>The secreted proteins of Achlya hypogyna and Thraustotheca clavata identify the ancestral oomycete secretome and reveal gene acquisitions by horizontal gene transfer.</title>
        <authorList>
            <person name="Misner I."/>
            <person name="Blouin N."/>
            <person name="Leonard G."/>
            <person name="Richards T.A."/>
            <person name="Lane C.E."/>
        </authorList>
    </citation>
    <scope>NUCLEOTIDE SEQUENCE [LARGE SCALE GENOMIC DNA]</scope>
    <source>
        <strain evidence="2 3">ATCC 34112</strain>
    </source>
</reference>
<sequence length="153" mass="17098">MGQFLWRFKLQCARNIMAGVQYLHHQNVIYYNLSSIAVLIDPGASYSIKLVDSGYSKLAKANETLTLGTGGCRWSAPECHSDIFAFGVLLSELETHQVSFCEFEHDTVAQKKIANGCLPSFTSSCPTWYIEPARKCLDFGPLKRPTISYIILP</sequence>
<proteinExistence type="predicted"/>
<comment type="caution">
    <text evidence="2">The sequence shown here is derived from an EMBL/GenBank/DDBJ whole genome shotgun (WGS) entry which is preliminary data.</text>
</comment>
<dbReference type="InterPro" id="IPR051681">
    <property type="entry name" value="Ser/Thr_Kinases-Pseudokinases"/>
</dbReference>
<evidence type="ECO:0000313" key="3">
    <source>
        <dbReference type="Proteomes" id="UP000243217"/>
    </source>
</evidence>
<dbReference type="PROSITE" id="PS50011">
    <property type="entry name" value="PROTEIN_KINASE_DOM"/>
    <property type="match status" value="1"/>
</dbReference>
<dbReference type="PANTHER" id="PTHR44329">
    <property type="entry name" value="SERINE/THREONINE-PROTEIN KINASE TNNI3K-RELATED"/>
    <property type="match status" value="1"/>
</dbReference>
<dbReference type="InterPro" id="IPR000719">
    <property type="entry name" value="Prot_kinase_dom"/>
</dbReference>
<evidence type="ECO:0000259" key="1">
    <source>
        <dbReference type="PROSITE" id="PS50011"/>
    </source>
</evidence>
<dbReference type="GO" id="GO:0005524">
    <property type="term" value="F:ATP binding"/>
    <property type="evidence" value="ECO:0007669"/>
    <property type="project" value="InterPro"/>
</dbReference>
<dbReference type="AlphaFoldDB" id="A0A1V9YRL6"/>